<dbReference type="SUPFAM" id="SSF51261">
    <property type="entry name" value="Duplicated hybrid motif"/>
    <property type="match status" value="1"/>
</dbReference>
<evidence type="ECO:0000256" key="1">
    <source>
        <dbReference type="SAM" id="Phobius"/>
    </source>
</evidence>
<dbReference type="AlphaFoldDB" id="A0A6J6EG64"/>
<name>A0A6J6EG64_9ZZZZ</name>
<dbReference type="CDD" id="cd12797">
    <property type="entry name" value="M23_peptidase"/>
    <property type="match status" value="1"/>
</dbReference>
<evidence type="ECO:0000259" key="2">
    <source>
        <dbReference type="Pfam" id="PF01551"/>
    </source>
</evidence>
<proteinExistence type="predicted"/>
<dbReference type="EMBL" id="CAEZVY010000063">
    <property type="protein sequence ID" value="CAB4642438.1"/>
    <property type="molecule type" value="Genomic_DNA"/>
</dbReference>
<dbReference type="InterPro" id="IPR050570">
    <property type="entry name" value="Cell_wall_metabolism_enzyme"/>
</dbReference>
<feature type="transmembrane region" description="Helical" evidence="1">
    <location>
        <begin position="54"/>
        <end position="78"/>
    </location>
</feature>
<dbReference type="InterPro" id="IPR016047">
    <property type="entry name" value="M23ase_b-sheet_dom"/>
</dbReference>
<reference evidence="3" key="1">
    <citation type="submission" date="2020-05" db="EMBL/GenBank/DDBJ databases">
        <authorList>
            <person name="Chiriac C."/>
            <person name="Salcher M."/>
            <person name="Ghai R."/>
            <person name="Kavagutti S V."/>
        </authorList>
    </citation>
    <scope>NUCLEOTIDE SEQUENCE</scope>
</reference>
<keyword evidence="1" id="KW-1133">Transmembrane helix</keyword>
<evidence type="ECO:0000313" key="4">
    <source>
        <dbReference type="EMBL" id="CAB4642438.1"/>
    </source>
</evidence>
<dbReference type="PANTHER" id="PTHR21666">
    <property type="entry name" value="PEPTIDASE-RELATED"/>
    <property type="match status" value="1"/>
</dbReference>
<sequence>MAEDNYSTTQTLTRRQLRDQELLRVSLPAAPVAVRETREVPKKPEPPASWGRRVLSWGTVIATPLLFIAVSLPVNLFYATSDFAPGIAGGVGPGAVSGSQSFTVASSDSLEGGVQRESWSVTSYAEVLRARYGSRNFSYSTTGAGTIRWPFPTAVPISSGFGDRVAPCRYCSSNHRGVDFTPGSGAPIFAIADGVVATSEFGGGYGQYAYIEHEINGQTILSVYAHMQRDSSPLRAGERVRVGDFIGLVGNTGTSTGAHLHFEIRINEEYVDPFAWLKENAF</sequence>
<feature type="domain" description="M23ase beta-sheet core" evidence="2">
    <location>
        <begin position="174"/>
        <end position="273"/>
    </location>
</feature>
<protein>
    <submittedName>
        <fullName evidence="3">Unannotated protein</fullName>
    </submittedName>
</protein>
<gene>
    <name evidence="3" type="ORF">UFOPK1684_01005</name>
    <name evidence="4" type="ORF">UFOPK2158_00717</name>
</gene>
<keyword evidence="1" id="KW-0812">Transmembrane</keyword>
<dbReference type="Gene3D" id="2.70.70.10">
    <property type="entry name" value="Glucose Permease (Domain IIA)"/>
    <property type="match status" value="1"/>
</dbReference>
<dbReference type="EMBL" id="CAEZTM010000047">
    <property type="protein sequence ID" value="CAB4575362.1"/>
    <property type="molecule type" value="Genomic_DNA"/>
</dbReference>
<dbReference type="Pfam" id="PF01551">
    <property type="entry name" value="Peptidase_M23"/>
    <property type="match status" value="1"/>
</dbReference>
<dbReference type="GO" id="GO:0004222">
    <property type="term" value="F:metalloendopeptidase activity"/>
    <property type="evidence" value="ECO:0007669"/>
    <property type="project" value="TreeGrafter"/>
</dbReference>
<dbReference type="InterPro" id="IPR011055">
    <property type="entry name" value="Dup_hybrid_motif"/>
</dbReference>
<accession>A0A6J6EG64</accession>
<keyword evidence="1" id="KW-0472">Membrane</keyword>
<evidence type="ECO:0000313" key="3">
    <source>
        <dbReference type="EMBL" id="CAB4575362.1"/>
    </source>
</evidence>
<organism evidence="3">
    <name type="scientific">freshwater metagenome</name>
    <dbReference type="NCBI Taxonomy" id="449393"/>
    <lineage>
        <taxon>unclassified sequences</taxon>
        <taxon>metagenomes</taxon>
        <taxon>ecological metagenomes</taxon>
    </lineage>
</organism>
<dbReference type="PANTHER" id="PTHR21666:SF270">
    <property type="entry name" value="MUREIN HYDROLASE ACTIVATOR ENVC"/>
    <property type="match status" value="1"/>
</dbReference>